<dbReference type="InterPro" id="IPR035992">
    <property type="entry name" value="Ricin_B-like_lectins"/>
</dbReference>
<dbReference type="RefSeq" id="WP_203921411.1">
    <property type="nucleotide sequence ID" value="NZ_BONZ01000060.1"/>
</dbReference>
<evidence type="ECO:0000313" key="1">
    <source>
        <dbReference type="EMBL" id="GIH17863.1"/>
    </source>
</evidence>
<gene>
    <name evidence="1" type="ORF">Raf01_60350</name>
</gene>
<accession>A0A8J3VTT0</accession>
<reference evidence="1" key="1">
    <citation type="submission" date="2021-01" db="EMBL/GenBank/DDBJ databases">
        <title>Whole genome shotgun sequence of Rugosimonospora africana NBRC 104875.</title>
        <authorList>
            <person name="Komaki H."/>
            <person name="Tamura T."/>
        </authorList>
    </citation>
    <scope>NUCLEOTIDE SEQUENCE</scope>
    <source>
        <strain evidence="1">NBRC 104875</strain>
    </source>
</reference>
<comment type="caution">
    <text evidence="1">The sequence shown here is derived from an EMBL/GenBank/DDBJ whole genome shotgun (WGS) entry which is preliminary data.</text>
</comment>
<proteinExistence type="predicted"/>
<dbReference type="EMBL" id="BONZ01000060">
    <property type="protein sequence ID" value="GIH17863.1"/>
    <property type="molecule type" value="Genomic_DNA"/>
</dbReference>
<evidence type="ECO:0000313" key="2">
    <source>
        <dbReference type="Proteomes" id="UP000642748"/>
    </source>
</evidence>
<protein>
    <recommendedName>
        <fullName evidence="3">Ricin B lectin domain-containing protein</fullName>
    </recommendedName>
</protein>
<keyword evidence="2" id="KW-1185">Reference proteome</keyword>
<dbReference type="AlphaFoldDB" id="A0A8J3VTT0"/>
<dbReference type="Gene3D" id="2.80.10.50">
    <property type="match status" value="1"/>
</dbReference>
<dbReference type="SUPFAM" id="SSF50370">
    <property type="entry name" value="Ricin B-like lectins"/>
    <property type="match status" value="1"/>
</dbReference>
<organism evidence="1 2">
    <name type="scientific">Rugosimonospora africana</name>
    <dbReference type="NCBI Taxonomy" id="556532"/>
    <lineage>
        <taxon>Bacteria</taxon>
        <taxon>Bacillati</taxon>
        <taxon>Actinomycetota</taxon>
        <taxon>Actinomycetes</taxon>
        <taxon>Micromonosporales</taxon>
        <taxon>Micromonosporaceae</taxon>
        <taxon>Rugosimonospora</taxon>
    </lineage>
</organism>
<dbReference type="Proteomes" id="UP000642748">
    <property type="component" value="Unassembled WGS sequence"/>
</dbReference>
<evidence type="ECO:0008006" key="3">
    <source>
        <dbReference type="Google" id="ProtNLM"/>
    </source>
</evidence>
<dbReference type="PROSITE" id="PS50231">
    <property type="entry name" value="RICIN_B_LECTIN"/>
    <property type="match status" value="1"/>
</dbReference>
<dbReference type="CDD" id="cd00161">
    <property type="entry name" value="beta-trefoil_Ricin-like"/>
    <property type="match status" value="1"/>
</dbReference>
<name>A0A8J3VTT0_9ACTN</name>
<sequence length="224" mass="24209">MNGKLTKTNGRKGSGLLGRIGATRRIAFLAVAGLIAALAGLVVPLAAASPAQAGPPNYCSGGELGPYWFGAVGATNAAGHRKVIAISTPYSVGSYAYLWDDNKDARQQFCAEFLFNDLNGWKAYVLHYNAVESLCLTHNGDYNGAALVLAQCDPDGSAGINQVWDWENMSPNVKPAGESVYSRPYRLRDFKNWDYCIDVYNAGSANGTRVQLWGCNNQPNQLFY</sequence>